<dbReference type="InterPro" id="IPR019587">
    <property type="entry name" value="Polyketide_cyclase/dehydratase"/>
</dbReference>
<dbReference type="Pfam" id="PF10604">
    <property type="entry name" value="Polyketide_cyc2"/>
    <property type="match status" value="1"/>
</dbReference>
<proteinExistence type="predicted"/>
<protein>
    <submittedName>
        <fullName evidence="1">SRPBCC family protein</fullName>
    </submittedName>
</protein>
<dbReference type="Gene3D" id="3.30.530.20">
    <property type="match status" value="1"/>
</dbReference>
<dbReference type="InterPro" id="IPR023393">
    <property type="entry name" value="START-like_dom_sf"/>
</dbReference>
<dbReference type="CDD" id="cd07820">
    <property type="entry name" value="SRPBCC_3"/>
    <property type="match status" value="1"/>
</dbReference>
<reference evidence="2" key="1">
    <citation type="journal article" date="2019" name="Int. J. Syst. Evol. Microbiol.">
        <title>The Global Catalogue of Microorganisms (GCM) 10K type strain sequencing project: providing services to taxonomists for standard genome sequencing and annotation.</title>
        <authorList>
            <consortium name="The Broad Institute Genomics Platform"/>
            <consortium name="The Broad Institute Genome Sequencing Center for Infectious Disease"/>
            <person name="Wu L."/>
            <person name="Ma J."/>
        </authorList>
    </citation>
    <scope>NUCLEOTIDE SEQUENCE [LARGE SCALE GENOMIC DNA]</scope>
    <source>
        <strain evidence="2">NCAIM B.02333</strain>
    </source>
</reference>
<comment type="caution">
    <text evidence="1">The sequence shown here is derived from an EMBL/GenBank/DDBJ whole genome shotgun (WGS) entry which is preliminary data.</text>
</comment>
<dbReference type="Proteomes" id="UP001595685">
    <property type="component" value="Unassembled WGS sequence"/>
</dbReference>
<name>A0ABV7WEM3_9MICO</name>
<organism evidence="1 2">
    <name type="scientific">Aquipuribacter hungaricus</name>
    <dbReference type="NCBI Taxonomy" id="545624"/>
    <lineage>
        <taxon>Bacteria</taxon>
        <taxon>Bacillati</taxon>
        <taxon>Actinomycetota</taxon>
        <taxon>Actinomycetes</taxon>
        <taxon>Micrococcales</taxon>
        <taxon>Intrasporangiaceae</taxon>
        <taxon>Aquipuribacter</taxon>
    </lineage>
</organism>
<sequence length="154" mass="16988">MPLLVVVTRARCSPAVLFDLALDVDAHAESLPRSRETATTRGARVLGPGDEVTFTARHLGVRWRLSSRITEHERPHRFVDEQVRGPFASMRHEHLFEADGDGGTVMTDRMHVVAPLGPVGALAGRTVLWPHLRRLLRERGAHLATVAAARGQDL</sequence>
<accession>A0ABV7WEM3</accession>
<gene>
    <name evidence="1" type="ORF">ACFOLH_07435</name>
</gene>
<evidence type="ECO:0000313" key="2">
    <source>
        <dbReference type="Proteomes" id="UP001595685"/>
    </source>
</evidence>
<keyword evidence="2" id="KW-1185">Reference proteome</keyword>
<dbReference type="EMBL" id="JBHRWW010000004">
    <property type="protein sequence ID" value="MFC3688170.1"/>
    <property type="molecule type" value="Genomic_DNA"/>
</dbReference>
<evidence type="ECO:0000313" key="1">
    <source>
        <dbReference type="EMBL" id="MFC3688170.1"/>
    </source>
</evidence>
<dbReference type="RefSeq" id="WP_340290113.1">
    <property type="nucleotide sequence ID" value="NZ_JBBEOI010000014.1"/>
</dbReference>
<dbReference type="SUPFAM" id="SSF55961">
    <property type="entry name" value="Bet v1-like"/>
    <property type="match status" value="1"/>
</dbReference>